<evidence type="ECO:0000256" key="7">
    <source>
        <dbReference type="SAM" id="SignalP"/>
    </source>
</evidence>
<feature type="domain" description="TonB-dependent receptor plug" evidence="8">
    <location>
        <begin position="127"/>
        <end position="228"/>
    </location>
</feature>
<dbReference type="InterPro" id="IPR036942">
    <property type="entry name" value="Beta-barrel_TonB_sf"/>
</dbReference>
<comment type="subcellular location">
    <subcellularLocation>
        <location evidence="1">Cell outer membrane</location>
        <topology evidence="1">Multi-pass membrane protein</topology>
    </subcellularLocation>
</comment>
<dbReference type="SUPFAM" id="SSF49464">
    <property type="entry name" value="Carboxypeptidase regulatory domain-like"/>
    <property type="match status" value="1"/>
</dbReference>
<dbReference type="InterPro" id="IPR037066">
    <property type="entry name" value="Plug_dom_sf"/>
</dbReference>
<dbReference type="GO" id="GO:0009279">
    <property type="term" value="C:cell outer membrane"/>
    <property type="evidence" value="ECO:0007669"/>
    <property type="project" value="UniProtKB-SubCell"/>
</dbReference>
<keyword evidence="10" id="KW-0675">Receptor</keyword>
<sequence length="1062" mass="117081">MSKSIRIFLLSLFISPLAFSQELTSDISGVVSSGGDAVGGATVEITHVPTNSSVTRVTADNGRYRAAGLRPGGPYKVKVSATGLLSDTAETYLQVGETGRVSFTLTAVGDVDDVVVVGQKIEQIAASGYTTTIDAETIQNTPSITRDIKDLMRLNPLVSLDDAEDDDSAISIGGAHPRSNDIKVDGVSFNDDFGLNGNGYPSQRSPLNLDAIEQMSIKVAPASVEYSNFRGGVIEFITKGGSNDFSGSVAFYDRGDQFYGDKIDGRDYTFDKEDTATSFTFGGPILKDKAFFFTSYEESVVTNPVLFGPAGSNAQIEQSITVDQVAQIRQTTIDLYGFDPLSYADTTESTQENVSLRLDYIIDENHRVQYDYKLVDGDRLRADSGFDSFYFTSASYLKTEETETNSVLLISNWSDDLSTEINYSSKETNTGQNSPAGQNVPNLYIDNAYGNEVYIGADIYRSANELSTVTDFLKLKAVYYQDNHKITAGYENTTWDIYNLFIVAQDGQWEFDSLDDFNNRNASSFFANNAKTGNPADAAANFEYSLSSIYIQDEITVSDNLTLTAGLRYDEYSSDDAPASNPDFEAEYGFANAGIDGTNLLNYRFGADWLIDDISSLNVTYGTYSAKLPAVWISNAYTNDGVRVSAYNSDYAAAGCNPLAGAGVGLPGCVQEAIANAPLTSAKIDFVSPNFEWPESKILNITYERQLSENWDMNLTYLFSDQEEAIYKVIDTGYPLDGVEPTVPTATAPDGRPIYNMTGRRTYKAGLYNDCCGEREVISATFARSFNDGDGRLVLSYTGQNIDELSGMTSSTSNSNFGKVGAIDYNNRKPMRSIYETEHRFLATLTSKHYFFGEDKPTTFSVIFERKSGLPGYLSFDTYTGSTGDYQAKAFGYDFNLNDDSSALLYIPTGTNDPLICWSYKCRDEGSFEASARAAEVINLLHNVYGLEKYAGQIQPRGSFNYPWQSSLDVKLTQVLPGFRADDEVVITLGIENLLNLIDDKKGVVKFGYYSGRLDVMDLRIVDNKYDYSGYAYRYNPDNPWEDRISATQSIWRAQLGIKYKF</sequence>
<keyword evidence="7" id="KW-0732">Signal</keyword>
<evidence type="ECO:0000259" key="8">
    <source>
        <dbReference type="Pfam" id="PF07715"/>
    </source>
</evidence>
<keyword evidence="6" id="KW-0998">Cell outer membrane</keyword>
<organism evidence="10 11">
    <name type="scientific">SAR86 cluster bacterium</name>
    <dbReference type="NCBI Taxonomy" id="2030880"/>
    <lineage>
        <taxon>Bacteria</taxon>
        <taxon>Pseudomonadati</taxon>
        <taxon>Pseudomonadota</taxon>
        <taxon>Gammaproteobacteria</taxon>
        <taxon>SAR86 cluster</taxon>
    </lineage>
</organism>
<protein>
    <submittedName>
        <fullName evidence="10">TonB-dependent receptor</fullName>
    </submittedName>
</protein>
<dbReference type="Proteomes" id="UP000585327">
    <property type="component" value="Unassembled WGS sequence"/>
</dbReference>
<dbReference type="Gene3D" id="2.170.130.10">
    <property type="entry name" value="TonB-dependent receptor, plug domain"/>
    <property type="match status" value="1"/>
</dbReference>
<evidence type="ECO:0000256" key="5">
    <source>
        <dbReference type="ARBA" id="ARBA00023136"/>
    </source>
</evidence>
<dbReference type="PANTHER" id="PTHR30069:SF46">
    <property type="entry name" value="OAR PROTEIN"/>
    <property type="match status" value="1"/>
</dbReference>
<dbReference type="InterPro" id="IPR057601">
    <property type="entry name" value="Oar-like_b-barrel"/>
</dbReference>
<dbReference type="Gene3D" id="2.60.40.1120">
    <property type="entry name" value="Carboxypeptidase-like, regulatory domain"/>
    <property type="match status" value="1"/>
</dbReference>
<evidence type="ECO:0000256" key="6">
    <source>
        <dbReference type="ARBA" id="ARBA00023237"/>
    </source>
</evidence>
<dbReference type="Pfam" id="PF13620">
    <property type="entry name" value="CarboxypepD_reg"/>
    <property type="match status" value="1"/>
</dbReference>
<comment type="caution">
    <text evidence="10">The sequence shown here is derived from an EMBL/GenBank/DDBJ whole genome shotgun (WGS) entry which is preliminary data.</text>
</comment>
<dbReference type="GO" id="GO:0015344">
    <property type="term" value="F:siderophore uptake transmembrane transporter activity"/>
    <property type="evidence" value="ECO:0007669"/>
    <property type="project" value="TreeGrafter"/>
</dbReference>
<dbReference type="Pfam" id="PF25183">
    <property type="entry name" value="OMP_b-brl_4"/>
    <property type="match status" value="1"/>
</dbReference>
<keyword evidence="4" id="KW-0812">Transmembrane</keyword>
<evidence type="ECO:0000256" key="4">
    <source>
        <dbReference type="ARBA" id="ARBA00022692"/>
    </source>
</evidence>
<dbReference type="Pfam" id="PF07715">
    <property type="entry name" value="Plug"/>
    <property type="match status" value="1"/>
</dbReference>
<dbReference type="GO" id="GO:0044718">
    <property type="term" value="P:siderophore transmembrane transport"/>
    <property type="evidence" value="ECO:0007669"/>
    <property type="project" value="TreeGrafter"/>
</dbReference>
<evidence type="ECO:0000259" key="9">
    <source>
        <dbReference type="Pfam" id="PF25183"/>
    </source>
</evidence>
<dbReference type="InterPro" id="IPR008969">
    <property type="entry name" value="CarboxyPept-like_regulatory"/>
</dbReference>
<accession>A0A838YGJ3</accession>
<gene>
    <name evidence="10" type="ORF">H2021_02250</name>
</gene>
<evidence type="ECO:0000256" key="3">
    <source>
        <dbReference type="ARBA" id="ARBA00022452"/>
    </source>
</evidence>
<feature type="chain" id="PRO_5032665330" evidence="7">
    <location>
        <begin position="21"/>
        <end position="1062"/>
    </location>
</feature>
<feature type="signal peptide" evidence="7">
    <location>
        <begin position="1"/>
        <end position="20"/>
    </location>
</feature>
<keyword evidence="3" id="KW-1134">Transmembrane beta strand</keyword>
<name>A0A838YGJ3_9GAMM</name>
<keyword evidence="2" id="KW-0813">Transport</keyword>
<dbReference type="Gene3D" id="2.40.170.20">
    <property type="entry name" value="TonB-dependent receptor, beta-barrel domain"/>
    <property type="match status" value="1"/>
</dbReference>
<evidence type="ECO:0000256" key="2">
    <source>
        <dbReference type="ARBA" id="ARBA00022448"/>
    </source>
</evidence>
<dbReference type="EMBL" id="JACETM010000015">
    <property type="protein sequence ID" value="MBA4724017.1"/>
    <property type="molecule type" value="Genomic_DNA"/>
</dbReference>
<dbReference type="InterPro" id="IPR012910">
    <property type="entry name" value="Plug_dom"/>
</dbReference>
<dbReference type="PANTHER" id="PTHR30069">
    <property type="entry name" value="TONB-DEPENDENT OUTER MEMBRANE RECEPTOR"/>
    <property type="match status" value="1"/>
</dbReference>
<reference evidence="10 11" key="1">
    <citation type="submission" date="2020-06" db="EMBL/GenBank/DDBJ databases">
        <title>Dysbiosis in marine aquaculture revealed through microbiome analysis: reverse ecology for environmental sustainability.</title>
        <authorList>
            <person name="Haro-Moreno J.M."/>
            <person name="Coutinho F.H."/>
            <person name="Zaragoza-Solas A."/>
            <person name="Picazo A."/>
            <person name="Almagro-Moreno S."/>
            <person name="Lopez-Perez M."/>
        </authorList>
    </citation>
    <scope>NUCLEOTIDE SEQUENCE [LARGE SCALE GENOMIC DNA]</scope>
    <source>
        <strain evidence="10">MCMED-G42</strain>
    </source>
</reference>
<evidence type="ECO:0000256" key="1">
    <source>
        <dbReference type="ARBA" id="ARBA00004571"/>
    </source>
</evidence>
<evidence type="ECO:0000313" key="11">
    <source>
        <dbReference type="Proteomes" id="UP000585327"/>
    </source>
</evidence>
<evidence type="ECO:0000313" key="10">
    <source>
        <dbReference type="EMBL" id="MBA4724017.1"/>
    </source>
</evidence>
<feature type="domain" description="TonB-dependent transporter Oar-like beta-barrel" evidence="9">
    <location>
        <begin position="343"/>
        <end position="846"/>
    </location>
</feature>
<proteinExistence type="predicted"/>
<dbReference type="InterPro" id="IPR039426">
    <property type="entry name" value="TonB-dep_rcpt-like"/>
</dbReference>
<dbReference type="AlphaFoldDB" id="A0A838YGJ3"/>
<dbReference type="SUPFAM" id="SSF56935">
    <property type="entry name" value="Porins"/>
    <property type="match status" value="1"/>
</dbReference>
<keyword evidence="5" id="KW-0472">Membrane</keyword>